<dbReference type="eggNOG" id="COG0840">
    <property type="taxonomic scope" value="Bacteria"/>
</dbReference>
<dbReference type="Pfam" id="PF00672">
    <property type="entry name" value="HAMP"/>
    <property type="match status" value="2"/>
</dbReference>
<sequence>MFNHLTIKTRLLLIVAFSAVLVITLGALGLIGMQKTNAGLKTVYLDRAVPLADLSEIKARQLDTRLKIAHIFAFPDEKDRNLKIINANTAVINNIWNEYIQTYLTDEEKILVDKFTLIRDKYFAEGLNPAIELIKAGDNEKLAAHIRETMRPINLSVLENIDALIKLQKDIAKQEYEAAQSRYQLLLSVAIAIVILGLMTLSLIGIMLIRGISESLKSAQQAAAAIAVGDLNSGIDVDKKDEIGELLRSMKLMQDSINNFVLAQADMARKHAQGWIHQQMDAAQFPGTYGKMAKELNELVASHVAVKMQVVDVVGQYAKGDFSRDMDRLPGDKAKVTAAVDGVKTALLAVSSEIKDIVDAGVQGNFSHRVDSDNFEFMFKDILNNLNRLSETCDLGFGDVERVAKALAEGDLTQTISKDYPGTFGQVKEAVNVTVENLRDMLGKIQEASITIGTASKEIASGNNDLSHRTEEQAASLEQTAASMEELTSTVQANSQNAKHANQLAVGATDIAGKGVKVVGEVVSTMEGINESSRKVVDIISVIDGIAFQTNILALNAAVEAARAGEQGRGFAVVAVEVRNLAQRAAAAAAEIKGLIGDSVEKVEDGTKLVAQAGKTMEEIVGAIRGVTVIMSEISAASMEQTSGIEQVNQAIGQMDDVTQQNAALVEQAAAAAESLEEQTQNLAVTVGHFKLDGNSPSSAGAVNTEPVRAVSQTGAKKVPARKESYQNTPVPNNVGIDLDKALEKHSEWKVKLRTAISKREEMDAATISRDDCCDFGKWLHHGVKSHLAHEPSYADCVARHAAFHIEAGRIANMINAKKFREAETLLGNGSAFVAASTAVGVAIMRLKKDFNTSASAPVAKSKPQTMTASADEWEEF</sequence>
<organism evidence="10 11">
    <name type="scientific">Methylobacter tundripaludum (strain ATCC BAA-1195 / DSM 17260 / SV96)</name>
    <dbReference type="NCBI Taxonomy" id="697282"/>
    <lineage>
        <taxon>Bacteria</taxon>
        <taxon>Pseudomonadati</taxon>
        <taxon>Pseudomonadota</taxon>
        <taxon>Gammaproteobacteria</taxon>
        <taxon>Methylococcales</taxon>
        <taxon>Methylococcaceae</taxon>
        <taxon>Methylobacter</taxon>
    </lineage>
</organism>
<evidence type="ECO:0000256" key="3">
    <source>
        <dbReference type="ARBA" id="ARBA00023224"/>
    </source>
</evidence>
<dbReference type="OrthoDB" id="5557390at2"/>
<dbReference type="PANTHER" id="PTHR43531:SF14">
    <property type="entry name" value="METHYL-ACCEPTING CHEMOTAXIS PROTEIN I-RELATED"/>
    <property type="match status" value="1"/>
</dbReference>
<dbReference type="Pfam" id="PF13682">
    <property type="entry name" value="CZB"/>
    <property type="match status" value="1"/>
</dbReference>
<evidence type="ECO:0000313" key="10">
    <source>
        <dbReference type="EMBL" id="EGW23630.1"/>
    </source>
</evidence>
<dbReference type="Proteomes" id="UP000004664">
    <property type="component" value="Unassembled WGS sequence"/>
</dbReference>
<keyword evidence="7" id="KW-0472">Membrane</keyword>
<dbReference type="InterPro" id="IPR024478">
    <property type="entry name" value="HlyB_4HB_MCP"/>
</dbReference>
<dbReference type="Pfam" id="PF00015">
    <property type="entry name" value="MCPsignal"/>
    <property type="match status" value="1"/>
</dbReference>
<reference evidence="10 11" key="1">
    <citation type="submission" date="2011-06" db="EMBL/GenBank/DDBJ databases">
        <title>Genomic sequence of Methylobacter tundripaludum SV96.</title>
        <authorList>
            <consortium name="US DOE Joint Genome Institute"/>
            <person name="Lucas S."/>
            <person name="Han J."/>
            <person name="Lapidus A."/>
            <person name="Cheng J.-F."/>
            <person name="Goodwin L."/>
            <person name="Pitluck S."/>
            <person name="Held B."/>
            <person name="Detter J.C."/>
            <person name="Han C."/>
            <person name="Tapia R."/>
            <person name="Land M."/>
            <person name="Hauser L."/>
            <person name="Kyrpides N."/>
            <person name="Ivanova N."/>
            <person name="Ovchinnikova G."/>
            <person name="Pagani I."/>
            <person name="Klotz M.G."/>
            <person name="Dispirito A.A."/>
            <person name="Murrell J.C."/>
            <person name="Dunfield P."/>
            <person name="Kalyuzhnaya M.G."/>
            <person name="Svenning M."/>
            <person name="Trotsenko Y.A."/>
            <person name="Stein L.Y."/>
            <person name="Woyke T."/>
        </authorList>
    </citation>
    <scope>NUCLEOTIDE SEQUENCE [LARGE SCALE GENOMIC DNA]</scope>
    <source>
        <strain evidence="11">ATCC BAA-1195 / DSM 17260 / SV96</strain>
    </source>
</reference>
<dbReference type="HOGENOM" id="CLU_000445_107_20_6"/>
<dbReference type="RefSeq" id="WP_006891879.1">
    <property type="nucleotide sequence ID" value="NZ_JH109152.1"/>
</dbReference>
<dbReference type="InterPro" id="IPR054421">
    <property type="entry name" value="McpB_HAMP_2nd"/>
</dbReference>
<dbReference type="Pfam" id="PF21927">
    <property type="entry name" value="McpB_HAMP_2"/>
    <property type="match status" value="1"/>
</dbReference>
<keyword evidence="7" id="KW-1133">Transmembrane helix</keyword>
<evidence type="ECO:0000256" key="4">
    <source>
        <dbReference type="ARBA" id="ARBA00029447"/>
    </source>
</evidence>
<evidence type="ECO:0000256" key="2">
    <source>
        <dbReference type="ARBA" id="ARBA00022481"/>
    </source>
</evidence>
<name>G3IRL1_METTV</name>
<dbReference type="CDD" id="cd06225">
    <property type="entry name" value="HAMP"/>
    <property type="match status" value="1"/>
</dbReference>
<proteinExistence type="inferred from homology"/>
<evidence type="ECO:0000256" key="1">
    <source>
        <dbReference type="ARBA" id="ARBA00004370"/>
    </source>
</evidence>
<feature type="domain" description="HAMP" evidence="9">
    <location>
        <begin position="210"/>
        <end position="262"/>
    </location>
</feature>
<dbReference type="PANTHER" id="PTHR43531">
    <property type="entry name" value="PROTEIN ICFG"/>
    <property type="match status" value="1"/>
</dbReference>
<dbReference type="EMBL" id="JH109152">
    <property type="protein sequence ID" value="EGW23630.1"/>
    <property type="molecule type" value="Genomic_DNA"/>
</dbReference>
<keyword evidence="7" id="KW-0812">Transmembrane</keyword>
<dbReference type="InterPro" id="IPR041395">
    <property type="entry name" value="McpB_HAMP_3rd"/>
</dbReference>
<dbReference type="Gene3D" id="1.20.120.30">
    <property type="entry name" value="Aspartate receptor, ligand-binding domain"/>
    <property type="match status" value="1"/>
</dbReference>
<dbReference type="Pfam" id="PF12729">
    <property type="entry name" value="4HB_MCP_1"/>
    <property type="match status" value="1"/>
</dbReference>
<dbReference type="InterPro" id="IPR051310">
    <property type="entry name" value="MCP_chemotaxis"/>
</dbReference>
<dbReference type="Gene3D" id="1.20.120.1530">
    <property type="match status" value="2"/>
</dbReference>
<accession>G3IRL1</accession>
<dbReference type="PROSITE" id="PS50111">
    <property type="entry name" value="CHEMOTAXIS_TRANSDUC_2"/>
    <property type="match status" value="1"/>
</dbReference>
<dbReference type="SUPFAM" id="SSF158472">
    <property type="entry name" value="HAMP domain-like"/>
    <property type="match status" value="1"/>
</dbReference>
<dbReference type="AlphaFoldDB" id="G3IRL1"/>
<evidence type="ECO:0000259" key="8">
    <source>
        <dbReference type="PROSITE" id="PS50111"/>
    </source>
</evidence>
<dbReference type="GO" id="GO:0007165">
    <property type="term" value="P:signal transduction"/>
    <property type="evidence" value="ECO:0007669"/>
    <property type="project" value="UniProtKB-KW"/>
</dbReference>
<evidence type="ECO:0000259" key="9">
    <source>
        <dbReference type="PROSITE" id="PS50885"/>
    </source>
</evidence>
<dbReference type="Pfam" id="PF18575">
    <property type="entry name" value="HAMP_N3"/>
    <property type="match status" value="1"/>
</dbReference>
<dbReference type="InterPro" id="IPR004090">
    <property type="entry name" value="Chemotax_Me-accpt_rcpt"/>
</dbReference>
<evidence type="ECO:0000256" key="5">
    <source>
        <dbReference type="PROSITE-ProRule" id="PRU00284"/>
    </source>
</evidence>
<gene>
    <name evidence="10" type="ORF">Mettu_2492</name>
</gene>
<dbReference type="InterPro" id="IPR025991">
    <property type="entry name" value="Chemoreceptor_zinc-bind_dom"/>
</dbReference>
<evidence type="ECO:0000256" key="7">
    <source>
        <dbReference type="SAM" id="Phobius"/>
    </source>
</evidence>
<dbReference type="GO" id="GO:0004888">
    <property type="term" value="F:transmembrane signaling receptor activity"/>
    <property type="evidence" value="ECO:0007669"/>
    <property type="project" value="InterPro"/>
</dbReference>
<dbReference type="SMART" id="SM00283">
    <property type="entry name" value="MA"/>
    <property type="match status" value="1"/>
</dbReference>
<comment type="subcellular location">
    <subcellularLocation>
        <location evidence="1">Membrane</location>
    </subcellularLocation>
</comment>
<protein>
    <submittedName>
        <fullName evidence="10">Methyl-accepting chemotaxis sensory transducer</fullName>
    </submittedName>
</protein>
<feature type="transmembrane region" description="Helical" evidence="7">
    <location>
        <begin position="185"/>
        <end position="209"/>
    </location>
</feature>
<feature type="domain" description="HAMP" evidence="9">
    <location>
        <begin position="399"/>
        <end position="443"/>
    </location>
</feature>
<keyword evidence="11" id="KW-1185">Reference proteome</keyword>
<keyword evidence="2" id="KW-0488">Methylation</keyword>
<dbReference type="GO" id="GO:0006935">
    <property type="term" value="P:chemotaxis"/>
    <property type="evidence" value="ECO:0007669"/>
    <property type="project" value="UniProtKB-KW"/>
</dbReference>
<evidence type="ECO:0000313" key="11">
    <source>
        <dbReference type="Proteomes" id="UP000004664"/>
    </source>
</evidence>
<dbReference type="InterPro" id="IPR003660">
    <property type="entry name" value="HAMP_dom"/>
</dbReference>
<dbReference type="SMART" id="SM00304">
    <property type="entry name" value="HAMP"/>
    <property type="match status" value="2"/>
</dbReference>
<evidence type="ECO:0000256" key="6">
    <source>
        <dbReference type="SAM" id="MobiDB-lite"/>
    </source>
</evidence>
<dbReference type="PROSITE" id="PS50885">
    <property type="entry name" value="HAMP"/>
    <property type="match status" value="2"/>
</dbReference>
<dbReference type="CDD" id="cd11386">
    <property type="entry name" value="MCP_signal"/>
    <property type="match status" value="1"/>
</dbReference>
<dbReference type="CDD" id="cd19411">
    <property type="entry name" value="MCP2201-like_sensor"/>
    <property type="match status" value="1"/>
</dbReference>
<feature type="region of interest" description="Disordered" evidence="6">
    <location>
        <begin position="855"/>
        <end position="877"/>
    </location>
</feature>
<dbReference type="SUPFAM" id="SSF58104">
    <property type="entry name" value="Methyl-accepting chemotaxis protein (MCP) signaling domain"/>
    <property type="match status" value="1"/>
</dbReference>
<feature type="domain" description="Methyl-accepting transducer" evidence="8">
    <location>
        <begin position="448"/>
        <end position="677"/>
    </location>
</feature>
<dbReference type="PRINTS" id="PR00260">
    <property type="entry name" value="CHEMTRNSDUCR"/>
</dbReference>
<dbReference type="GO" id="GO:0005886">
    <property type="term" value="C:plasma membrane"/>
    <property type="evidence" value="ECO:0007669"/>
    <property type="project" value="TreeGrafter"/>
</dbReference>
<keyword evidence="3 5" id="KW-0807">Transducer</keyword>
<dbReference type="InterPro" id="IPR004089">
    <property type="entry name" value="MCPsignal_dom"/>
</dbReference>
<feature type="transmembrane region" description="Helical" evidence="7">
    <location>
        <begin position="12"/>
        <end position="31"/>
    </location>
</feature>
<dbReference type="Gene3D" id="1.10.287.950">
    <property type="entry name" value="Methyl-accepting chemotaxis protein"/>
    <property type="match status" value="1"/>
</dbReference>
<comment type="similarity">
    <text evidence="4">Belongs to the methyl-accepting chemotaxis (MCP) protein family.</text>
</comment>
<dbReference type="InterPro" id="IPR047347">
    <property type="entry name" value="YvaQ-like_sensor"/>
</dbReference>
<dbReference type="STRING" id="697282.Mettu_2492"/>
<dbReference type="FunFam" id="1.10.287.950:FF:000001">
    <property type="entry name" value="Methyl-accepting chemotaxis sensory transducer"/>
    <property type="match status" value="1"/>
</dbReference>